<keyword evidence="3" id="KW-0012">Acyltransferase</keyword>
<name>A0ABW3JDU3_9FLAO</name>
<keyword evidence="5" id="KW-1185">Reference proteome</keyword>
<dbReference type="Gene3D" id="2.160.10.10">
    <property type="entry name" value="Hexapeptide repeat proteins"/>
    <property type="match status" value="1"/>
</dbReference>
<proteinExistence type="inferred from homology"/>
<dbReference type="SUPFAM" id="SSF51161">
    <property type="entry name" value="Trimeric LpxA-like enzymes"/>
    <property type="match status" value="1"/>
</dbReference>
<evidence type="ECO:0000313" key="4">
    <source>
        <dbReference type="EMBL" id="MFD0988658.1"/>
    </source>
</evidence>
<keyword evidence="2" id="KW-0808">Transferase</keyword>
<evidence type="ECO:0000256" key="2">
    <source>
        <dbReference type="ARBA" id="ARBA00022679"/>
    </source>
</evidence>
<dbReference type="EMBL" id="JBHTJI010000001">
    <property type="protein sequence ID" value="MFD0988658.1"/>
    <property type="molecule type" value="Genomic_DNA"/>
</dbReference>
<protein>
    <recommendedName>
        <fullName evidence="6">Serine O-acetyltransferase</fullName>
    </recommendedName>
</protein>
<evidence type="ECO:0000256" key="3">
    <source>
        <dbReference type="ARBA" id="ARBA00023315"/>
    </source>
</evidence>
<gene>
    <name evidence="4" type="ORF">ACFQ1R_00995</name>
</gene>
<accession>A0ABW3JDU3</accession>
<evidence type="ECO:0000256" key="1">
    <source>
        <dbReference type="ARBA" id="ARBA00007274"/>
    </source>
</evidence>
<dbReference type="RefSeq" id="WP_379924224.1">
    <property type="nucleotide sequence ID" value="NZ_JBHTJI010000001.1"/>
</dbReference>
<organism evidence="4 5">
    <name type="scientific">Mariniflexile jejuense</name>
    <dbReference type="NCBI Taxonomy" id="1173582"/>
    <lineage>
        <taxon>Bacteria</taxon>
        <taxon>Pseudomonadati</taxon>
        <taxon>Bacteroidota</taxon>
        <taxon>Flavobacteriia</taxon>
        <taxon>Flavobacteriales</taxon>
        <taxon>Flavobacteriaceae</taxon>
        <taxon>Mariniflexile</taxon>
    </lineage>
</organism>
<comment type="caution">
    <text evidence="4">The sequence shown here is derived from an EMBL/GenBank/DDBJ whole genome shotgun (WGS) entry which is preliminary data.</text>
</comment>
<dbReference type="PANTHER" id="PTHR42811">
    <property type="entry name" value="SERINE ACETYLTRANSFERASE"/>
    <property type="match status" value="1"/>
</dbReference>
<comment type="similarity">
    <text evidence="1">Belongs to the transferase hexapeptide repeat family.</text>
</comment>
<dbReference type="Pfam" id="PF00132">
    <property type="entry name" value="Hexapep"/>
    <property type="match status" value="1"/>
</dbReference>
<evidence type="ECO:0008006" key="6">
    <source>
        <dbReference type="Google" id="ProtNLM"/>
    </source>
</evidence>
<dbReference type="InterPro" id="IPR001451">
    <property type="entry name" value="Hexapep"/>
</dbReference>
<dbReference type="InterPro" id="IPR011004">
    <property type="entry name" value="Trimer_LpxA-like_sf"/>
</dbReference>
<dbReference type="Proteomes" id="UP001597061">
    <property type="component" value="Unassembled WGS sequence"/>
</dbReference>
<dbReference type="CDD" id="cd03354">
    <property type="entry name" value="LbH_SAT"/>
    <property type="match status" value="1"/>
</dbReference>
<reference evidence="5" key="1">
    <citation type="journal article" date="2019" name="Int. J. Syst. Evol. Microbiol.">
        <title>The Global Catalogue of Microorganisms (GCM) 10K type strain sequencing project: providing services to taxonomists for standard genome sequencing and annotation.</title>
        <authorList>
            <consortium name="The Broad Institute Genomics Platform"/>
            <consortium name="The Broad Institute Genome Sequencing Center for Infectious Disease"/>
            <person name="Wu L."/>
            <person name="Ma J."/>
        </authorList>
    </citation>
    <scope>NUCLEOTIDE SEQUENCE [LARGE SCALE GENOMIC DNA]</scope>
    <source>
        <strain evidence="5">CCUG 62414</strain>
    </source>
</reference>
<dbReference type="InterPro" id="IPR045304">
    <property type="entry name" value="LbH_SAT"/>
</dbReference>
<sequence length="194" mass="21646">MMKVLLFSLYKLLLIPHLLVYNYSSNKKLINHDLQRWADAKEISKSNVQLLLHFLTYSKDFRTIFYFRINSMVKHLLNIYCPKDASFVIDITTKLQGGILTGHPYCTILNANSIGENFYVNHLVTIGEINGKRPTIGNNVSVYTGAIVIGDISIGNNCSIGAGAVVTKSIPDNCVVVGNPARIIKKDGKKLIYK</sequence>
<evidence type="ECO:0000313" key="5">
    <source>
        <dbReference type="Proteomes" id="UP001597061"/>
    </source>
</evidence>